<dbReference type="InterPro" id="IPR018490">
    <property type="entry name" value="cNMP-bd_dom_sf"/>
</dbReference>
<keyword evidence="1" id="KW-0805">Transcription regulation</keyword>
<dbReference type="InterPro" id="IPR014710">
    <property type="entry name" value="RmlC-like_jellyroll"/>
</dbReference>
<organism evidence="6 7">
    <name type="scientific">Anaeromicrobium sediminis</name>
    <dbReference type="NCBI Taxonomy" id="1478221"/>
    <lineage>
        <taxon>Bacteria</taxon>
        <taxon>Bacillati</taxon>
        <taxon>Bacillota</taxon>
        <taxon>Clostridia</taxon>
        <taxon>Peptostreptococcales</taxon>
        <taxon>Thermotaleaceae</taxon>
        <taxon>Anaeromicrobium</taxon>
    </lineage>
</organism>
<dbReference type="InterPro" id="IPR036388">
    <property type="entry name" value="WH-like_DNA-bd_sf"/>
</dbReference>
<keyword evidence="3" id="KW-0804">Transcription</keyword>
<comment type="caution">
    <text evidence="6">The sequence shown here is derived from an EMBL/GenBank/DDBJ whole genome shotgun (WGS) entry which is preliminary data.</text>
</comment>
<dbReference type="InterPro" id="IPR050397">
    <property type="entry name" value="Env_Response_Regulators"/>
</dbReference>
<dbReference type="Pfam" id="PF13545">
    <property type="entry name" value="HTH_Crp_2"/>
    <property type="match status" value="1"/>
</dbReference>
<accession>A0A267MEQ5</accession>
<dbReference type="InterPro" id="IPR012318">
    <property type="entry name" value="HTH_CRP"/>
</dbReference>
<keyword evidence="2" id="KW-0238">DNA-binding</keyword>
<dbReference type="PROSITE" id="PS51063">
    <property type="entry name" value="HTH_CRP_2"/>
    <property type="match status" value="1"/>
</dbReference>
<evidence type="ECO:0000313" key="7">
    <source>
        <dbReference type="Proteomes" id="UP000216024"/>
    </source>
</evidence>
<dbReference type="GO" id="GO:0003700">
    <property type="term" value="F:DNA-binding transcription factor activity"/>
    <property type="evidence" value="ECO:0007669"/>
    <property type="project" value="TreeGrafter"/>
</dbReference>
<evidence type="ECO:0000313" key="6">
    <source>
        <dbReference type="EMBL" id="PAB58061.1"/>
    </source>
</evidence>
<evidence type="ECO:0000256" key="2">
    <source>
        <dbReference type="ARBA" id="ARBA00023125"/>
    </source>
</evidence>
<dbReference type="SMART" id="SM00419">
    <property type="entry name" value="HTH_CRP"/>
    <property type="match status" value="1"/>
</dbReference>
<dbReference type="EMBL" id="NIBG01000020">
    <property type="protein sequence ID" value="PAB58061.1"/>
    <property type="molecule type" value="Genomic_DNA"/>
</dbReference>
<dbReference type="CDD" id="cd00038">
    <property type="entry name" value="CAP_ED"/>
    <property type="match status" value="1"/>
</dbReference>
<dbReference type="Gene3D" id="1.10.10.10">
    <property type="entry name" value="Winged helix-like DNA-binding domain superfamily/Winged helix DNA-binding domain"/>
    <property type="match status" value="1"/>
</dbReference>
<dbReference type="SMART" id="SM00100">
    <property type="entry name" value="cNMP"/>
    <property type="match status" value="1"/>
</dbReference>
<feature type="domain" description="HTH crp-type" evidence="5">
    <location>
        <begin position="146"/>
        <end position="219"/>
    </location>
</feature>
<dbReference type="GO" id="GO:0003677">
    <property type="term" value="F:DNA binding"/>
    <property type="evidence" value="ECO:0007669"/>
    <property type="project" value="UniProtKB-KW"/>
</dbReference>
<evidence type="ECO:0000259" key="4">
    <source>
        <dbReference type="PROSITE" id="PS50042"/>
    </source>
</evidence>
<feature type="domain" description="Cyclic nucleotide-binding" evidence="4">
    <location>
        <begin position="13"/>
        <end position="116"/>
    </location>
</feature>
<dbReference type="SUPFAM" id="SSF51206">
    <property type="entry name" value="cAMP-binding domain-like"/>
    <property type="match status" value="1"/>
</dbReference>
<dbReference type="AlphaFoldDB" id="A0A267MEQ5"/>
<dbReference type="PANTHER" id="PTHR24567:SF74">
    <property type="entry name" value="HTH-TYPE TRANSCRIPTIONAL REGULATOR ARCR"/>
    <property type="match status" value="1"/>
</dbReference>
<dbReference type="InterPro" id="IPR036390">
    <property type="entry name" value="WH_DNA-bd_sf"/>
</dbReference>
<protein>
    <submittedName>
        <fullName evidence="6">CarD family transcriptional regulator</fullName>
    </submittedName>
</protein>
<dbReference type="GO" id="GO:0005829">
    <property type="term" value="C:cytosol"/>
    <property type="evidence" value="ECO:0007669"/>
    <property type="project" value="TreeGrafter"/>
</dbReference>
<keyword evidence="7" id="KW-1185">Reference proteome</keyword>
<dbReference type="OrthoDB" id="9798104at2"/>
<dbReference type="PANTHER" id="PTHR24567">
    <property type="entry name" value="CRP FAMILY TRANSCRIPTIONAL REGULATORY PROTEIN"/>
    <property type="match status" value="1"/>
</dbReference>
<sequence length="225" mass="25576">MTKKIKCMKDLDIFSSLDDSEKNLVARLARPTFLKKGQAVFSEGMPCDKIYFIRKGRILLYKVSAQGKEISLDILKHDDIFGENTIFDDSTHTFNAKALEDTFVCVCSRSDFMELLKNPQIAIKMMKHLTNKLNGYTEQMANIAFNDVKGRILNIIKKLAEKHGKTTQRGIKIDVILSHQDMANLVNASRVMVTNILNTLKNEGLIAIEKRYIYITDSIILENAI</sequence>
<gene>
    <name evidence="6" type="ORF">CCE28_17145</name>
</gene>
<dbReference type="Gene3D" id="2.60.120.10">
    <property type="entry name" value="Jelly Rolls"/>
    <property type="match status" value="1"/>
</dbReference>
<evidence type="ECO:0000256" key="3">
    <source>
        <dbReference type="ARBA" id="ARBA00023163"/>
    </source>
</evidence>
<dbReference type="SUPFAM" id="SSF46785">
    <property type="entry name" value="Winged helix' DNA-binding domain"/>
    <property type="match status" value="1"/>
</dbReference>
<dbReference type="InterPro" id="IPR000595">
    <property type="entry name" value="cNMP-bd_dom"/>
</dbReference>
<evidence type="ECO:0000256" key="1">
    <source>
        <dbReference type="ARBA" id="ARBA00023015"/>
    </source>
</evidence>
<reference evidence="6 7" key="1">
    <citation type="submission" date="2017-06" db="EMBL/GenBank/DDBJ databases">
        <title>Draft genome sequence of anaerobic fermentative bacterium Anaeromicrobium sediminis DY2726D isolated from West Pacific Ocean sediments.</title>
        <authorList>
            <person name="Zeng X."/>
        </authorList>
    </citation>
    <scope>NUCLEOTIDE SEQUENCE [LARGE SCALE GENOMIC DNA]</scope>
    <source>
        <strain evidence="6 7">DY2726D</strain>
    </source>
</reference>
<evidence type="ECO:0000259" key="5">
    <source>
        <dbReference type="PROSITE" id="PS51063"/>
    </source>
</evidence>
<dbReference type="PROSITE" id="PS50042">
    <property type="entry name" value="CNMP_BINDING_3"/>
    <property type="match status" value="1"/>
</dbReference>
<name>A0A267MEQ5_9FIRM</name>
<dbReference type="Proteomes" id="UP000216024">
    <property type="component" value="Unassembled WGS sequence"/>
</dbReference>
<dbReference type="Pfam" id="PF00027">
    <property type="entry name" value="cNMP_binding"/>
    <property type="match status" value="1"/>
</dbReference>
<proteinExistence type="predicted"/>